<dbReference type="PANTHER" id="PTHR24422">
    <property type="entry name" value="CHEMOTAXIS PROTEIN METHYLTRANSFERASE"/>
    <property type="match status" value="1"/>
</dbReference>
<dbReference type="Proteomes" id="UP000309186">
    <property type="component" value="Unassembled WGS sequence"/>
</dbReference>
<keyword evidence="2 5" id="KW-0489">Methyltransferase</keyword>
<feature type="binding site" evidence="6">
    <location>
        <position position="112"/>
    </location>
    <ligand>
        <name>S-adenosyl-L-methionine</name>
        <dbReference type="ChEBI" id="CHEBI:59789"/>
    </ligand>
</feature>
<protein>
    <recommendedName>
        <fullName evidence="5">Chemotaxis protein methyltransferase</fullName>
        <ecNumber evidence="5">2.1.1.80</ecNumber>
    </recommendedName>
</protein>
<dbReference type="PIRSF" id="PIRSF000410">
    <property type="entry name" value="CheR"/>
    <property type="match status" value="1"/>
</dbReference>
<evidence type="ECO:0000256" key="2">
    <source>
        <dbReference type="ARBA" id="ARBA00022603"/>
    </source>
</evidence>
<feature type="binding site" evidence="6">
    <location>
        <begin position="193"/>
        <end position="194"/>
    </location>
    <ligand>
        <name>S-adenosyl-L-methionine</name>
        <dbReference type="ChEBI" id="CHEBI:59789"/>
    </ligand>
</feature>
<dbReference type="SUPFAM" id="SSF53335">
    <property type="entry name" value="S-adenosyl-L-methionine-dependent methyltransferases"/>
    <property type="match status" value="1"/>
</dbReference>
<keyword evidence="4 5" id="KW-0949">S-adenosyl-L-methionine</keyword>
<dbReference type="AlphaFoldDB" id="A0A5R9Q0W2"/>
<dbReference type="InterPro" id="IPR029063">
    <property type="entry name" value="SAM-dependent_MTases_sf"/>
</dbReference>
<evidence type="ECO:0000313" key="8">
    <source>
        <dbReference type="EMBL" id="TLX46464.1"/>
    </source>
</evidence>
<evidence type="ECO:0000256" key="4">
    <source>
        <dbReference type="ARBA" id="ARBA00022691"/>
    </source>
</evidence>
<dbReference type="SMART" id="SM00138">
    <property type="entry name" value="MeTrc"/>
    <property type="match status" value="1"/>
</dbReference>
<feature type="binding site" evidence="6">
    <location>
        <position position="74"/>
    </location>
    <ligand>
        <name>S-adenosyl-L-methionine</name>
        <dbReference type="ChEBI" id="CHEBI:59789"/>
    </ligand>
</feature>
<comment type="caution">
    <text evidence="8">The sequence shown here is derived from an EMBL/GenBank/DDBJ whole genome shotgun (WGS) entry which is preliminary data.</text>
</comment>
<feature type="binding site" evidence="6">
    <location>
        <position position="135"/>
    </location>
    <ligand>
        <name>S-adenosyl-L-methionine</name>
        <dbReference type="ChEBI" id="CHEBI:59789"/>
    </ligand>
</feature>
<dbReference type="EC" id="2.1.1.80" evidence="5"/>
<accession>A0A5R9Q0W2</accession>
<keyword evidence="3 5" id="KW-0808">Transferase</keyword>
<evidence type="ECO:0000256" key="3">
    <source>
        <dbReference type="ARBA" id="ARBA00022679"/>
    </source>
</evidence>
<feature type="binding site" evidence="6">
    <location>
        <begin position="210"/>
        <end position="211"/>
    </location>
    <ligand>
        <name>S-adenosyl-L-methionine</name>
        <dbReference type="ChEBI" id="CHEBI:59789"/>
    </ligand>
</feature>
<dbReference type="InterPro" id="IPR036804">
    <property type="entry name" value="CheR_N_sf"/>
</dbReference>
<name>A0A5R9Q0W2_9GAMM</name>
<dbReference type="PRINTS" id="PR00996">
    <property type="entry name" value="CHERMTFRASE"/>
</dbReference>
<comment type="catalytic activity">
    <reaction evidence="1 5">
        <text>L-glutamyl-[protein] + S-adenosyl-L-methionine = [protein]-L-glutamate 5-O-methyl ester + S-adenosyl-L-homocysteine</text>
        <dbReference type="Rhea" id="RHEA:24452"/>
        <dbReference type="Rhea" id="RHEA-COMP:10208"/>
        <dbReference type="Rhea" id="RHEA-COMP:10311"/>
        <dbReference type="ChEBI" id="CHEBI:29973"/>
        <dbReference type="ChEBI" id="CHEBI:57856"/>
        <dbReference type="ChEBI" id="CHEBI:59789"/>
        <dbReference type="ChEBI" id="CHEBI:82795"/>
        <dbReference type="EC" id="2.1.1.80"/>
    </reaction>
</comment>
<dbReference type="Pfam" id="PF01739">
    <property type="entry name" value="CheR"/>
    <property type="match status" value="1"/>
</dbReference>
<evidence type="ECO:0000313" key="9">
    <source>
        <dbReference type="Proteomes" id="UP000309186"/>
    </source>
</evidence>
<dbReference type="InterPro" id="IPR050903">
    <property type="entry name" value="Bact_Chemotaxis_MeTrfase"/>
</dbReference>
<proteinExistence type="predicted"/>
<dbReference type="InterPro" id="IPR022642">
    <property type="entry name" value="CheR_C"/>
</dbReference>
<dbReference type="SUPFAM" id="SSF47757">
    <property type="entry name" value="Chemotaxis receptor methyltransferase CheR, N-terminal domain"/>
    <property type="match status" value="1"/>
</dbReference>
<dbReference type="Pfam" id="PF03705">
    <property type="entry name" value="CheR_N"/>
    <property type="match status" value="1"/>
</dbReference>
<evidence type="ECO:0000256" key="6">
    <source>
        <dbReference type="PIRSR" id="PIRSR000410-1"/>
    </source>
</evidence>
<dbReference type="RefSeq" id="WP_138482417.1">
    <property type="nucleotide sequence ID" value="NZ_PPSW01000022.1"/>
</dbReference>
<gene>
    <name evidence="8" type="ORF">C1E24_13955</name>
</gene>
<feature type="binding site" evidence="6">
    <location>
        <position position="78"/>
    </location>
    <ligand>
        <name>S-adenosyl-L-methionine</name>
        <dbReference type="ChEBI" id="CHEBI:59789"/>
    </ligand>
</feature>
<organism evidence="8 9">
    <name type="scientific">Pseudoalteromonas phenolica</name>
    <dbReference type="NCBI Taxonomy" id="161398"/>
    <lineage>
        <taxon>Bacteria</taxon>
        <taxon>Pseudomonadati</taxon>
        <taxon>Pseudomonadota</taxon>
        <taxon>Gammaproteobacteria</taxon>
        <taxon>Alteromonadales</taxon>
        <taxon>Pseudoalteromonadaceae</taxon>
        <taxon>Pseudoalteromonas</taxon>
    </lineage>
</organism>
<dbReference type="EMBL" id="PPSW01000022">
    <property type="protein sequence ID" value="TLX46464.1"/>
    <property type="molecule type" value="Genomic_DNA"/>
</dbReference>
<dbReference type="InterPro" id="IPR026024">
    <property type="entry name" value="Chemotaxis_MeTrfase_CheR"/>
</dbReference>
<dbReference type="OrthoDB" id="9816309at2"/>
<evidence type="ECO:0000256" key="1">
    <source>
        <dbReference type="ARBA" id="ARBA00001541"/>
    </source>
</evidence>
<dbReference type="PANTHER" id="PTHR24422:SF26">
    <property type="entry name" value="CHEMOTAXIS PROTEIN METHYLTRANSFERASE"/>
    <property type="match status" value="1"/>
</dbReference>
<dbReference type="GO" id="GO:0008983">
    <property type="term" value="F:protein-glutamate O-methyltransferase activity"/>
    <property type="evidence" value="ECO:0007669"/>
    <property type="project" value="UniProtKB-EC"/>
</dbReference>
<dbReference type="PROSITE" id="PS50123">
    <property type="entry name" value="CHER"/>
    <property type="match status" value="1"/>
</dbReference>
<dbReference type="InterPro" id="IPR000780">
    <property type="entry name" value="CheR_MeTrfase"/>
</dbReference>
<reference evidence="8 9" key="1">
    <citation type="submission" date="2018-01" db="EMBL/GenBank/DDBJ databases">
        <title>Co-occurrence of chitin degradation, pigmentation and bioactivity in marine Pseudoalteromonas.</title>
        <authorList>
            <person name="Paulsen S."/>
            <person name="Gram L."/>
            <person name="Machado H."/>
        </authorList>
    </citation>
    <scope>NUCLEOTIDE SEQUENCE [LARGE SCALE GENOMIC DNA]</scope>
    <source>
        <strain evidence="8 9">S3663</strain>
    </source>
</reference>
<dbReference type="InterPro" id="IPR022641">
    <property type="entry name" value="CheR_N"/>
</dbReference>
<evidence type="ECO:0000259" key="7">
    <source>
        <dbReference type="PROSITE" id="PS50123"/>
    </source>
</evidence>
<evidence type="ECO:0000256" key="5">
    <source>
        <dbReference type="PIRNR" id="PIRNR000410"/>
    </source>
</evidence>
<dbReference type="Gene3D" id="1.10.155.10">
    <property type="entry name" value="Chemotaxis receptor methyltransferase CheR, N-terminal domain"/>
    <property type="match status" value="1"/>
</dbReference>
<sequence length="266" mass="31192">MINTQEFNQLNRVLEQHTGIRLASSKKDIMASRMSRRLRATKLKSFGRYYQYIISDEGRNELSIFIDKMTTHETYFFREIAQFEFLYDYLKNNKPKRFPIKVWSAASSTGEEAYSLAMLIDDLFYNQPWHIYGTDISRTAVNMAQDACYAISTAQKIPSKYRKSYCLKGHGDNEGAFTLINKIKHNCTFTIDNLLELKTVDYSFDIIFLRNVLIYFDENKQQKILDNIVKRLNYSGLLFLGHSETLKKKRNDLKLLQPCIYKKVAT</sequence>
<comment type="function">
    <text evidence="5">Methylation of the membrane-bound methyl-accepting chemotaxis proteins (MCP) to form gamma-glutamyl methyl ester residues in MCP.</text>
</comment>
<feature type="domain" description="CheR-type methyltransferase" evidence="7">
    <location>
        <begin position="1"/>
        <end position="266"/>
    </location>
</feature>
<dbReference type="GO" id="GO:0032259">
    <property type="term" value="P:methylation"/>
    <property type="evidence" value="ECO:0007669"/>
    <property type="project" value="UniProtKB-KW"/>
</dbReference>
<dbReference type="Gene3D" id="3.40.50.150">
    <property type="entry name" value="Vaccinia Virus protein VP39"/>
    <property type="match status" value="1"/>
</dbReference>